<evidence type="ECO:0000256" key="11">
    <source>
        <dbReference type="ARBA" id="ARBA00048044"/>
    </source>
</evidence>
<comment type="similarity">
    <text evidence="12">Belongs to the COX15/CtaA family. Type 2 subfamily.</text>
</comment>
<comment type="function">
    <text evidence="12">Catalyzes the conversion of heme O to heme A by two successive hydroxylations of the methyl group at C8. The first hydroxylation forms heme I, the second hydroxylation results in an unstable dihydroxymethyl group, which spontaneously dehydrates, resulting in the formyl group of heme A.</text>
</comment>
<dbReference type="GO" id="GO:0046872">
    <property type="term" value="F:metal ion binding"/>
    <property type="evidence" value="ECO:0007669"/>
    <property type="project" value="UniProtKB-KW"/>
</dbReference>
<evidence type="ECO:0000256" key="10">
    <source>
        <dbReference type="ARBA" id="ARBA00044501"/>
    </source>
</evidence>
<dbReference type="GO" id="GO:0006784">
    <property type="term" value="P:heme A biosynthetic process"/>
    <property type="evidence" value="ECO:0007669"/>
    <property type="project" value="UniProtKB-UniRule"/>
</dbReference>
<feature type="transmembrane region" description="Helical" evidence="12">
    <location>
        <begin position="133"/>
        <end position="150"/>
    </location>
</feature>
<evidence type="ECO:0000256" key="4">
    <source>
        <dbReference type="ARBA" id="ARBA00022723"/>
    </source>
</evidence>
<dbReference type="Proteomes" id="UP000289200">
    <property type="component" value="Unassembled WGS sequence"/>
</dbReference>
<comment type="subunit">
    <text evidence="12">Interacts with CtaB.</text>
</comment>
<sequence length="394" mass="42826">MEPRPVASRRGHSRAGDRHPAGRNRAGASPAATPRMRPVSYSTVRLLRLWLVVVAGLVFLTVVVGGATRLTESGLSIVEWRPLTGTLPPLTEARWLAEFDKYKAIPQYQLVNRGMTLGDFKTIYWWEWGHRNVARLTGLVFLLPFLWFLWRGALGRGLVVGLSAIFALGAVQAGVGWWMVSSGLADRIYVSHYRLAFHLTLACLVFAALVWTAARVGARGIVAVPARLRIGAVVLAGLTLVQIYFGALVAGLRAGLVHNTWPLIDDRLIPRAADLFFADPLWMNFFENALTIQFTHRMVGYTLALVALAHFVDALASTCERGVRRGALAVTAAIAVQIAIGVMTLLARVPIDLALLHQATALVVLMLAVLHAERLTRPAAAPAPAAPDLVLAAR</sequence>
<feature type="transmembrane region" description="Helical" evidence="12">
    <location>
        <begin position="230"/>
        <end position="252"/>
    </location>
</feature>
<evidence type="ECO:0000256" key="6">
    <source>
        <dbReference type="ARBA" id="ARBA00023002"/>
    </source>
</evidence>
<dbReference type="InterPro" id="IPR023754">
    <property type="entry name" value="HemeA_Synthase_type2"/>
</dbReference>
<keyword evidence="8 12" id="KW-0350">Heme biosynthesis</keyword>
<keyword evidence="4 12" id="KW-0479">Metal-binding</keyword>
<evidence type="ECO:0000256" key="1">
    <source>
        <dbReference type="ARBA" id="ARBA00001970"/>
    </source>
</evidence>
<dbReference type="InterPro" id="IPR003780">
    <property type="entry name" value="COX15/CtaA_fam"/>
</dbReference>
<comment type="catalytic activity">
    <reaction evidence="11">
        <text>Fe(II)-heme o + 2 A + H2O = Fe(II)-heme a + 2 AH2</text>
        <dbReference type="Rhea" id="RHEA:63388"/>
        <dbReference type="ChEBI" id="CHEBI:13193"/>
        <dbReference type="ChEBI" id="CHEBI:15377"/>
        <dbReference type="ChEBI" id="CHEBI:17499"/>
        <dbReference type="ChEBI" id="CHEBI:60530"/>
        <dbReference type="ChEBI" id="CHEBI:61715"/>
        <dbReference type="EC" id="1.17.99.9"/>
    </reaction>
    <physiologicalReaction direction="left-to-right" evidence="11">
        <dbReference type="Rhea" id="RHEA:63389"/>
    </physiologicalReaction>
</comment>
<comment type="caution">
    <text evidence="14">The sequence shown here is derived from an EMBL/GenBank/DDBJ whole genome shotgun (WGS) entry which is preliminary data.</text>
</comment>
<proteinExistence type="inferred from homology"/>
<evidence type="ECO:0000256" key="13">
    <source>
        <dbReference type="SAM" id="MobiDB-lite"/>
    </source>
</evidence>
<feature type="region of interest" description="Disordered" evidence="13">
    <location>
        <begin position="1"/>
        <end position="35"/>
    </location>
</feature>
<keyword evidence="7 12" id="KW-0408">Iron</keyword>
<protein>
    <recommendedName>
        <fullName evidence="12">Heme A synthase</fullName>
        <shortName evidence="12">HAS</shortName>
        <ecNumber evidence="12">1.17.99.9</ecNumber>
    </recommendedName>
    <alternativeName>
        <fullName evidence="12">Cytochrome aa3-controlling protein</fullName>
    </alternativeName>
</protein>
<feature type="transmembrane region" description="Helical" evidence="12">
    <location>
        <begin position="353"/>
        <end position="370"/>
    </location>
</feature>
<evidence type="ECO:0000256" key="5">
    <source>
        <dbReference type="ARBA" id="ARBA00022989"/>
    </source>
</evidence>
<feature type="transmembrane region" description="Helical" evidence="12">
    <location>
        <begin position="46"/>
        <end position="67"/>
    </location>
</feature>
<evidence type="ECO:0000256" key="9">
    <source>
        <dbReference type="ARBA" id="ARBA00023136"/>
    </source>
</evidence>
<comment type="pathway">
    <text evidence="10 12">Porphyrin-containing compound metabolism; heme A biosynthesis; heme A from heme O: step 1/1.</text>
</comment>
<evidence type="ECO:0000313" key="14">
    <source>
        <dbReference type="EMBL" id="VCU09800.1"/>
    </source>
</evidence>
<feature type="transmembrane region" description="Helical" evidence="12">
    <location>
        <begin position="298"/>
        <end position="316"/>
    </location>
</feature>
<feature type="transmembrane region" description="Helical" evidence="12">
    <location>
        <begin position="195"/>
        <end position="218"/>
    </location>
</feature>
<evidence type="ECO:0000256" key="12">
    <source>
        <dbReference type="HAMAP-Rule" id="MF_01665"/>
    </source>
</evidence>
<dbReference type="AlphaFoldDB" id="A0A447CWZ2"/>
<dbReference type="UniPathway" id="UPA00269">
    <property type="reaction ID" value="UER00713"/>
</dbReference>
<feature type="binding site" description="axial binding residue" evidence="12">
    <location>
        <position position="357"/>
    </location>
    <ligand>
        <name>heme</name>
        <dbReference type="ChEBI" id="CHEBI:30413"/>
    </ligand>
    <ligandPart>
        <name>Fe</name>
        <dbReference type="ChEBI" id="CHEBI:18248"/>
    </ligandPart>
</feature>
<evidence type="ECO:0000256" key="3">
    <source>
        <dbReference type="ARBA" id="ARBA00022692"/>
    </source>
</evidence>
<dbReference type="PANTHER" id="PTHR23289">
    <property type="entry name" value="CYTOCHROME C OXIDASE ASSEMBLY PROTEIN COX15"/>
    <property type="match status" value="1"/>
</dbReference>
<feature type="transmembrane region" description="Helical" evidence="12">
    <location>
        <begin position="157"/>
        <end position="180"/>
    </location>
</feature>
<name>A0A447CWZ2_9BRAD</name>
<dbReference type="EMBL" id="UWOC01000154">
    <property type="protein sequence ID" value="VCU09800.1"/>
    <property type="molecule type" value="Genomic_DNA"/>
</dbReference>
<gene>
    <name evidence="12 14" type="primary">ctaA</name>
    <name evidence="14" type="ORF">RHODGE_RHODGE_02972</name>
</gene>
<evidence type="ECO:0000256" key="7">
    <source>
        <dbReference type="ARBA" id="ARBA00023004"/>
    </source>
</evidence>
<dbReference type="Pfam" id="PF02628">
    <property type="entry name" value="COX15-CtaA"/>
    <property type="match status" value="1"/>
</dbReference>
<keyword evidence="12" id="KW-1003">Cell membrane</keyword>
<dbReference type="PANTHER" id="PTHR23289:SF2">
    <property type="entry name" value="CYTOCHROME C OXIDASE ASSEMBLY PROTEIN COX15 HOMOLOG"/>
    <property type="match status" value="1"/>
</dbReference>
<dbReference type="EC" id="1.17.99.9" evidence="12"/>
<comment type="subcellular location">
    <subcellularLocation>
        <location evidence="12">Cell membrane</location>
        <topology evidence="12">Multi-pass membrane protein</topology>
    </subcellularLocation>
    <subcellularLocation>
        <location evidence="2">Membrane</location>
        <topology evidence="2">Multi-pass membrane protein</topology>
    </subcellularLocation>
</comment>
<keyword evidence="6 12" id="KW-0560">Oxidoreductase</keyword>
<comment type="cofactor">
    <cofactor evidence="1 12">
        <name>heme b</name>
        <dbReference type="ChEBI" id="CHEBI:60344"/>
    </cofactor>
</comment>
<keyword evidence="5 12" id="KW-1133">Transmembrane helix</keyword>
<dbReference type="HAMAP" id="MF_01665">
    <property type="entry name" value="HemeA_synth_type2"/>
    <property type="match status" value="1"/>
</dbReference>
<dbReference type="GO" id="GO:0120547">
    <property type="term" value="F:heme A synthase activity"/>
    <property type="evidence" value="ECO:0007669"/>
    <property type="project" value="UniProtKB-EC"/>
</dbReference>
<keyword evidence="15" id="KW-1185">Reference proteome</keyword>
<evidence type="ECO:0000313" key="15">
    <source>
        <dbReference type="Proteomes" id="UP000289200"/>
    </source>
</evidence>
<feature type="binding site" description="axial binding residue" evidence="12">
    <location>
        <position position="296"/>
    </location>
    <ligand>
        <name>heme</name>
        <dbReference type="ChEBI" id="CHEBI:30413"/>
    </ligand>
    <ligandPart>
        <name>Fe</name>
        <dbReference type="ChEBI" id="CHEBI:18248"/>
    </ligandPart>
</feature>
<reference evidence="15" key="1">
    <citation type="submission" date="2018-10" db="EMBL/GenBank/DDBJ databases">
        <authorList>
            <person name="Peiro R."/>
            <person name="Begona"/>
            <person name="Cbmso G."/>
            <person name="Lopez M."/>
            <person name="Gonzalez S."/>
            <person name="Sacristan E."/>
            <person name="Castillo E."/>
        </authorList>
    </citation>
    <scope>NUCLEOTIDE SEQUENCE [LARGE SCALE GENOMIC DNA]</scope>
</reference>
<evidence type="ECO:0000256" key="2">
    <source>
        <dbReference type="ARBA" id="ARBA00004141"/>
    </source>
</evidence>
<dbReference type="GO" id="GO:0005886">
    <property type="term" value="C:plasma membrane"/>
    <property type="evidence" value="ECO:0007669"/>
    <property type="project" value="UniProtKB-SubCell"/>
</dbReference>
<keyword evidence="9 12" id="KW-0472">Membrane</keyword>
<organism evidence="14 15">
    <name type="scientific">Rhodoplanes serenus</name>
    <dbReference type="NCBI Taxonomy" id="200615"/>
    <lineage>
        <taxon>Bacteria</taxon>
        <taxon>Pseudomonadati</taxon>
        <taxon>Pseudomonadota</taxon>
        <taxon>Alphaproteobacteria</taxon>
        <taxon>Hyphomicrobiales</taxon>
        <taxon>Nitrobacteraceae</taxon>
        <taxon>Rhodoplanes</taxon>
    </lineage>
</organism>
<accession>A0A447CWZ2</accession>
<evidence type="ECO:0000256" key="8">
    <source>
        <dbReference type="ARBA" id="ARBA00023133"/>
    </source>
</evidence>
<keyword evidence="3 12" id="KW-0812">Transmembrane</keyword>
<feature type="transmembrane region" description="Helical" evidence="12">
    <location>
        <begin position="328"/>
        <end position="347"/>
    </location>
</feature>